<proteinExistence type="predicted"/>
<dbReference type="Gene3D" id="3.30.70.1290">
    <property type="entry name" value="Transposase IS200-like"/>
    <property type="match status" value="1"/>
</dbReference>
<evidence type="ECO:0000313" key="1">
    <source>
        <dbReference type="EMBL" id="OIO18551.1"/>
    </source>
</evidence>
<dbReference type="InterPro" id="IPR036515">
    <property type="entry name" value="Transposase_17_sf"/>
</dbReference>
<organism evidence="1 2">
    <name type="scientific">Candidatus Magasanikbacteria bacterium CG1_02_32_51</name>
    <dbReference type="NCBI Taxonomy" id="1805238"/>
    <lineage>
        <taxon>Bacteria</taxon>
        <taxon>Candidatus Magasanikiibacteriota</taxon>
    </lineage>
</organism>
<dbReference type="Proteomes" id="UP000181941">
    <property type="component" value="Unassembled WGS sequence"/>
</dbReference>
<dbReference type="STRING" id="1805238.AUJ23_03405"/>
<evidence type="ECO:0008006" key="3">
    <source>
        <dbReference type="Google" id="ProtNLM"/>
    </source>
</evidence>
<dbReference type="AlphaFoldDB" id="A0A1J4U8I8"/>
<protein>
    <recommendedName>
        <fullName evidence="3">Transposase IS200-like domain-containing protein</fullName>
    </recommendedName>
</protein>
<sequence length="80" mass="9783">MENKHRPFYIYDGHTYFVTGRCYKGTDYFRESGKKEMFRQVLKDSIEKFYIKLFSWVVLNNHYHILFSVSVPDEFLLFPD</sequence>
<gene>
    <name evidence="1" type="ORF">AUJ23_03405</name>
</gene>
<name>A0A1J4U8I8_9BACT</name>
<dbReference type="GO" id="GO:0004803">
    <property type="term" value="F:transposase activity"/>
    <property type="evidence" value="ECO:0007669"/>
    <property type="project" value="InterPro"/>
</dbReference>
<dbReference type="GO" id="GO:0006313">
    <property type="term" value="P:DNA transposition"/>
    <property type="evidence" value="ECO:0007669"/>
    <property type="project" value="InterPro"/>
</dbReference>
<dbReference type="SUPFAM" id="SSF143422">
    <property type="entry name" value="Transposase IS200-like"/>
    <property type="match status" value="1"/>
</dbReference>
<accession>A0A1J4U8I8</accession>
<reference evidence="1 2" key="1">
    <citation type="journal article" date="2016" name="Environ. Microbiol.">
        <title>Genomic resolution of a cold subsurface aquifer community provides metabolic insights for novel microbes adapted to high CO concentrations.</title>
        <authorList>
            <person name="Probst A.J."/>
            <person name="Castelle C.J."/>
            <person name="Singh A."/>
            <person name="Brown C.T."/>
            <person name="Anantharaman K."/>
            <person name="Sharon I."/>
            <person name="Hug L.A."/>
            <person name="Burstein D."/>
            <person name="Emerson J.B."/>
            <person name="Thomas B.C."/>
            <person name="Banfield J.F."/>
        </authorList>
    </citation>
    <scope>NUCLEOTIDE SEQUENCE [LARGE SCALE GENOMIC DNA]</scope>
    <source>
        <strain evidence="1">CG1_02_32_51</strain>
    </source>
</reference>
<dbReference type="GO" id="GO:0003677">
    <property type="term" value="F:DNA binding"/>
    <property type="evidence" value="ECO:0007669"/>
    <property type="project" value="InterPro"/>
</dbReference>
<evidence type="ECO:0000313" key="2">
    <source>
        <dbReference type="Proteomes" id="UP000181941"/>
    </source>
</evidence>
<comment type="caution">
    <text evidence="1">The sequence shown here is derived from an EMBL/GenBank/DDBJ whole genome shotgun (WGS) entry which is preliminary data.</text>
</comment>
<dbReference type="EMBL" id="MNVC01000040">
    <property type="protein sequence ID" value="OIO18551.1"/>
    <property type="molecule type" value="Genomic_DNA"/>
</dbReference>